<dbReference type="AlphaFoldDB" id="A0AAN7I3Q0"/>
<reference evidence="2 3" key="1">
    <citation type="submission" date="2022-11" db="EMBL/GenBank/DDBJ databases">
        <title>Mucor velutinosus strain NIH1002 WGS.</title>
        <authorList>
            <person name="Subramanian P."/>
            <person name="Mullikin J.C."/>
            <person name="Segre J.A."/>
            <person name="Zelazny A.M."/>
        </authorList>
    </citation>
    <scope>NUCLEOTIDE SEQUENCE [LARGE SCALE GENOMIC DNA]</scope>
    <source>
        <strain evidence="2 3">NIH1002</strain>
    </source>
</reference>
<keyword evidence="3" id="KW-1185">Reference proteome</keyword>
<dbReference type="GO" id="GO:0031213">
    <property type="term" value="C:RSF complex"/>
    <property type="evidence" value="ECO:0007669"/>
    <property type="project" value="InterPro"/>
</dbReference>
<protein>
    <submittedName>
        <fullName evidence="2">Uncharacterized protein</fullName>
    </submittedName>
</protein>
<feature type="compositionally biased region" description="Low complexity" evidence="1">
    <location>
        <begin position="576"/>
        <end position="592"/>
    </location>
</feature>
<accession>A0AAN7I3Q0</accession>
<comment type="caution">
    <text evidence="2">The sequence shown here is derived from an EMBL/GenBank/DDBJ whole genome shotgun (WGS) entry which is preliminary data.</text>
</comment>
<evidence type="ECO:0000313" key="2">
    <source>
        <dbReference type="EMBL" id="KAK4520071.1"/>
    </source>
</evidence>
<feature type="region of interest" description="Disordered" evidence="1">
    <location>
        <begin position="576"/>
        <end position="672"/>
    </location>
</feature>
<evidence type="ECO:0000256" key="1">
    <source>
        <dbReference type="SAM" id="MobiDB-lite"/>
    </source>
</evidence>
<gene>
    <name evidence="2" type="ORF">ATC70_008200</name>
</gene>
<feature type="region of interest" description="Disordered" evidence="1">
    <location>
        <begin position="327"/>
        <end position="350"/>
    </location>
</feature>
<feature type="compositionally biased region" description="Low complexity" evidence="1">
    <location>
        <begin position="652"/>
        <end position="663"/>
    </location>
</feature>
<dbReference type="InterPro" id="IPR028938">
    <property type="entry name" value="Rsf1-like"/>
</dbReference>
<dbReference type="PANTHER" id="PTHR14296">
    <property type="entry name" value="REMODELING AND SPACING FACTOR 1"/>
    <property type="match status" value="1"/>
</dbReference>
<evidence type="ECO:0000313" key="3">
    <source>
        <dbReference type="Proteomes" id="UP001304243"/>
    </source>
</evidence>
<dbReference type="RefSeq" id="XP_064686737.1">
    <property type="nucleotide sequence ID" value="XM_064827453.1"/>
</dbReference>
<name>A0AAN7I3Q0_9FUNG</name>
<sequence length="672" mass="75328">MPSRNATSCPSPKKLKYRVDKVVITPERRVPKKKLEVHVNETSSPEAILHASWEFISAFQFFNTFKAYFHLPKSLSIDKLEQAMMAGKDDMQQLEDEAVEEDHTMHLKRESSVLSQQSNASGASASQPARHYLANFMVHIVSPLLTQRQKTLINTDNYEQFIADVFPGFTNFADMSVLDKIKVLKSIEMAHVEISDPELISLQNGQSGQELRFAPLGSDYEGWVYWYFGDDRLYREIPLPIGRKTITISDTLEFTFELVCSTVQDWRDLVEKFKPTKRTANRELASTITALAKEMIAKLEAREEYRLRNEAKVKRARELELMPRKKSRRLEVKSDEQAKRQKALDEAREQAALEEKERQMKAKEAKLAADKDRKELQMEEIKMRKDMFGVINDFVSQGLETEADMKPLKALINSKTPEDERVHKMKGWIKLLGGTVSVELVGEPQQVQFVGQDVDTALESVLFKNTMRIYLATLLLFKLNPITLAYENTEEVHKKLVLNRYDGMDAFCQELNTAIESISDAAVREDVIHMLMTIFTLDPPQTEEVQGADTTKQDLAAANSVPDVVMEMDATATTTIATASTTGASTPSQPTPEDTTESPTALKIADPATSPPFDAISADKSAAAKDNSIKPQSPSLDLQDTIIHPTAPLAATTTDMSSSTVSVPESACLPQI</sequence>
<proteinExistence type="predicted"/>
<feature type="compositionally biased region" description="Low complexity" evidence="1">
    <location>
        <begin position="614"/>
        <end position="630"/>
    </location>
</feature>
<dbReference type="PANTHER" id="PTHR14296:SF3">
    <property type="entry name" value="DIKAR, ISOFORM F"/>
    <property type="match status" value="1"/>
</dbReference>
<organism evidence="2 3">
    <name type="scientific">Mucor velutinosus</name>
    <dbReference type="NCBI Taxonomy" id="708070"/>
    <lineage>
        <taxon>Eukaryota</taxon>
        <taxon>Fungi</taxon>
        <taxon>Fungi incertae sedis</taxon>
        <taxon>Mucoromycota</taxon>
        <taxon>Mucoromycotina</taxon>
        <taxon>Mucoromycetes</taxon>
        <taxon>Mucorales</taxon>
        <taxon>Mucorineae</taxon>
        <taxon>Mucoraceae</taxon>
        <taxon>Mucor</taxon>
    </lineage>
</organism>
<dbReference type="Proteomes" id="UP001304243">
    <property type="component" value="Unassembled WGS sequence"/>
</dbReference>
<dbReference type="GO" id="GO:0006355">
    <property type="term" value="P:regulation of DNA-templated transcription"/>
    <property type="evidence" value="ECO:0007669"/>
    <property type="project" value="InterPro"/>
</dbReference>
<dbReference type="GeneID" id="89951886"/>
<dbReference type="EMBL" id="JASEJX010000011">
    <property type="protein sequence ID" value="KAK4520071.1"/>
    <property type="molecule type" value="Genomic_DNA"/>
</dbReference>